<reference evidence="1" key="1">
    <citation type="submission" date="2018-06" db="EMBL/GenBank/DDBJ databases">
        <authorList>
            <person name="Zhirakovskaya E."/>
        </authorList>
    </citation>
    <scope>NUCLEOTIDE SEQUENCE</scope>
</reference>
<accession>A0A3B1ARU5</accession>
<organism evidence="1">
    <name type="scientific">hydrothermal vent metagenome</name>
    <dbReference type="NCBI Taxonomy" id="652676"/>
    <lineage>
        <taxon>unclassified sequences</taxon>
        <taxon>metagenomes</taxon>
        <taxon>ecological metagenomes</taxon>
    </lineage>
</organism>
<sequence length="68" mass="7989">MSQAEIYDVLLKSKKITMTVVSQRTELIAYYERRAYHRTGIIKKFPVHRSVGVPFDNTLTIEYLDKIL</sequence>
<name>A0A3B1ARU5_9ZZZZ</name>
<protein>
    <submittedName>
        <fullName evidence="1">Uncharacterized protein</fullName>
    </submittedName>
</protein>
<gene>
    <name evidence="1" type="ORF">MNBD_GAMMA22-968</name>
</gene>
<evidence type="ECO:0000313" key="1">
    <source>
        <dbReference type="EMBL" id="VAX00940.1"/>
    </source>
</evidence>
<dbReference type="AlphaFoldDB" id="A0A3B1ARU5"/>
<dbReference type="EMBL" id="UOFS01000046">
    <property type="protein sequence ID" value="VAX00940.1"/>
    <property type="molecule type" value="Genomic_DNA"/>
</dbReference>
<proteinExistence type="predicted"/>